<dbReference type="RefSeq" id="WP_175502350.1">
    <property type="nucleotide sequence ID" value="NZ_CAURQT010000008.1"/>
</dbReference>
<protein>
    <submittedName>
        <fullName evidence="7">LPS export ABC transporter periplasmic protein LptC</fullName>
    </submittedName>
</protein>
<dbReference type="Proteomes" id="UP000509579">
    <property type="component" value="Chromosome"/>
</dbReference>
<evidence type="ECO:0000256" key="2">
    <source>
        <dbReference type="ARBA" id="ARBA00022519"/>
    </source>
</evidence>
<evidence type="ECO:0000256" key="1">
    <source>
        <dbReference type="ARBA" id="ARBA00022475"/>
    </source>
</evidence>
<dbReference type="Pfam" id="PF06835">
    <property type="entry name" value="LptC"/>
    <property type="match status" value="1"/>
</dbReference>
<gene>
    <name evidence="7" type="primary">lptC</name>
    <name evidence="7" type="ORF">HUK68_00085</name>
</gene>
<dbReference type="KEGG" id="aant:HUK68_00085"/>
<dbReference type="InterPro" id="IPR052363">
    <property type="entry name" value="LPS_export_LptC"/>
</dbReference>
<dbReference type="PANTHER" id="PTHR37481">
    <property type="entry name" value="LIPOPOLYSACCHARIDE EXPORT SYSTEM PROTEIN LPTC"/>
    <property type="match status" value="1"/>
</dbReference>
<name>A0A6N1WZA1_9BURK</name>
<organism evidence="7 8">
    <name type="scientific">Comamonas antarctica</name>
    <dbReference type="NCBI Taxonomy" id="2743470"/>
    <lineage>
        <taxon>Bacteria</taxon>
        <taxon>Pseudomonadati</taxon>
        <taxon>Pseudomonadota</taxon>
        <taxon>Betaproteobacteria</taxon>
        <taxon>Burkholderiales</taxon>
        <taxon>Comamonadaceae</taxon>
        <taxon>Comamonas</taxon>
    </lineage>
</organism>
<dbReference type="EMBL" id="CP054840">
    <property type="protein sequence ID" value="QKV51413.1"/>
    <property type="molecule type" value="Genomic_DNA"/>
</dbReference>
<accession>A0A6N1WZA1</accession>
<dbReference type="GO" id="GO:0017089">
    <property type="term" value="F:glycolipid transfer activity"/>
    <property type="evidence" value="ECO:0007669"/>
    <property type="project" value="TreeGrafter"/>
</dbReference>
<evidence type="ECO:0000256" key="5">
    <source>
        <dbReference type="ARBA" id="ARBA00023136"/>
    </source>
</evidence>
<evidence type="ECO:0000256" key="6">
    <source>
        <dbReference type="SAM" id="Phobius"/>
    </source>
</evidence>
<dbReference type="GO" id="GO:0015221">
    <property type="term" value="F:lipopolysaccharide transmembrane transporter activity"/>
    <property type="evidence" value="ECO:0007669"/>
    <property type="project" value="InterPro"/>
</dbReference>
<evidence type="ECO:0000256" key="3">
    <source>
        <dbReference type="ARBA" id="ARBA00022692"/>
    </source>
</evidence>
<dbReference type="GO" id="GO:0030288">
    <property type="term" value="C:outer membrane-bounded periplasmic space"/>
    <property type="evidence" value="ECO:0007669"/>
    <property type="project" value="TreeGrafter"/>
</dbReference>
<dbReference type="InterPro" id="IPR026265">
    <property type="entry name" value="LptC"/>
</dbReference>
<keyword evidence="1" id="KW-1003">Cell membrane</keyword>
<reference evidence="7 8" key="1">
    <citation type="submission" date="2020-06" db="EMBL/GenBank/DDBJ databases">
        <title>Acidovorax antarctica sp. nov., isolated from Corinth ice sheet soil, Antarctic Fields Peninsula.</title>
        <authorList>
            <person name="Xu Q."/>
            <person name="Peng F."/>
        </authorList>
    </citation>
    <scope>NUCLEOTIDE SEQUENCE [LARGE SCALE GENOMIC DNA]</scope>
    <source>
        <strain evidence="7 8">16-35-5</strain>
    </source>
</reference>
<dbReference type="Gene3D" id="2.60.450.10">
    <property type="entry name" value="Lipopolysaccharide (LPS) transport protein A like domain"/>
    <property type="match status" value="1"/>
</dbReference>
<dbReference type="InterPro" id="IPR010664">
    <property type="entry name" value="LipoPS_assembly_LptC-rel"/>
</dbReference>
<keyword evidence="2" id="KW-0997">Cell inner membrane</keyword>
<keyword evidence="4 6" id="KW-1133">Transmembrane helix</keyword>
<evidence type="ECO:0000256" key="4">
    <source>
        <dbReference type="ARBA" id="ARBA00022989"/>
    </source>
</evidence>
<keyword evidence="5 6" id="KW-0472">Membrane</keyword>
<feature type="transmembrane region" description="Helical" evidence="6">
    <location>
        <begin position="12"/>
        <end position="32"/>
    </location>
</feature>
<keyword evidence="3 6" id="KW-0812">Transmembrane</keyword>
<proteinExistence type="predicted"/>
<dbReference type="PANTHER" id="PTHR37481:SF1">
    <property type="entry name" value="LIPOPOLYSACCHARIDE EXPORT SYSTEM PROTEIN LPTC"/>
    <property type="match status" value="1"/>
</dbReference>
<dbReference type="GO" id="GO:0005886">
    <property type="term" value="C:plasma membrane"/>
    <property type="evidence" value="ECO:0007669"/>
    <property type="project" value="InterPro"/>
</dbReference>
<evidence type="ECO:0000313" key="7">
    <source>
        <dbReference type="EMBL" id="QKV51413.1"/>
    </source>
</evidence>
<dbReference type="NCBIfam" id="TIGR04409">
    <property type="entry name" value="LptC_YrbK"/>
    <property type="match status" value="1"/>
</dbReference>
<sequence length="209" mass="23526">MRTRWRRGWESFTIYLPVALMGLMALASWWLVRNAPSTLPAAPARAPVHEPDYFMKDFSVQNFDAAGNMTRQLQGDMARHYPDTDTLEIDAVEIHAKSPDGRQTRATALRGLSNGDGSEVQLFGNARVTRAAQQMPDGTRSPELRFEGEFLHAWTNEERVLSDKPVVLWRGTDRFTADRLHYDHLDQVLQLDGRVRGVLQPAPASAAGR</sequence>
<keyword evidence="8" id="KW-1185">Reference proteome</keyword>
<dbReference type="AlphaFoldDB" id="A0A6N1WZA1"/>
<evidence type="ECO:0000313" key="8">
    <source>
        <dbReference type="Proteomes" id="UP000509579"/>
    </source>
</evidence>